<evidence type="ECO:0000313" key="2">
    <source>
        <dbReference type="Proteomes" id="UP000789525"/>
    </source>
</evidence>
<evidence type="ECO:0000313" key="1">
    <source>
        <dbReference type="EMBL" id="CAG8509875.1"/>
    </source>
</evidence>
<proteinExistence type="predicted"/>
<comment type="caution">
    <text evidence="1">The sequence shown here is derived from an EMBL/GenBank/DDBJ whole genome shotgun (WGS) entry which is preliminary data.</text>
</comment>
<dbReference type="EMBL" id="CAJVPT010004595">
    <property type="protein sequence ID" value="CAG8509875.1"/>
    <property type="molecule type" value="Genomic_DNA"/>
</dbReference>
<keyword evidence="2" id="KW-1185">Reference proteome</keyword>
<protein>
    <submittedName>
        <fullName evidence="1">3571_t:CDS:1</fullName>
    </submittedName>
</protein>
<accession>A0ACA9L4B2</accession>
<sequence length="374" mass="41070">MTSQQPNPRGGITTLFKKRTSTILPYGPQTNPYHYNPNHYEDNRGGEKISVLKKISMALPGSQPRRPRAISNATPSHRYSEVASWAATEISTVASTRENARRTAMSNQLVLDISRANRCINLGAVTPGSSEEHRFSDEIIRPSMSSAGYGQYSSGRGFTTDNATLISPTFPRRGGSDESYLPTGPRNGGGRLFVTHGRSLSDTSIAPPQMNVHFDTTRFVGRHQFPRRPDGRPLKRASQPPRKANRKSNAPGSVYSDDRSFTTATTKVNRTPRPNYLAFPDDIMSKISNHTDCQQSETSQSPSTVSIADPFNNLFISAGISLILLIILAAGKEILYIVALMPVIFALIKHIPNMEKVVSLTPFLQGNLESLISL</sequence>
<organism evidence="1 2">
    <name type="scientific">Acaulospora colombiana</name>
    <dbReference type="NCBI Taxonomy" id="27376"/>
    <lineage>
        <taxon>Eukaryota</taxon>
        <taxon>Fungi</taxon>
        <taxon>Fungi incertae sedis</taxon>
        <taxon>Mucoromycota</taxon>
        <taxon>Glomeromycotina</taxon>
        <taxon>Glomeromycetes</taxon>
        <taxon>Diversisporales</taxon>
        <taxon>Acaulosporaceae</taxon>
        <taxon>Acaulospora</taxon>
    </lineage>
</organism>
<gene>
    <name evidence="1" type="ORF">ACOLOM_LOCUS3172</name>
</gene>
<name>A0ACA9L4B2_9GLOM</name>
<dbReference type="Proteomes" id="UP000789525">
    <property type="component" value="Unassembled WGS sequence"/>
</dbReference>
<reference evidence="1" key="1">
    <citation type="submission" date="2021-06" db="EMBL/GenBank/DDBJ databases">
        <authorList>
            <person name="Kallberg Y."/>
            <person name="Tangrot J."/>
            <person name="Rosling A."/>
        </authorList>
    </citation>
    <scope>NUCLEOTIDE SEQUENCE</scope>
    <source>
        <strain evidence="1">CL356</strain>
    </source>
</reference>